<comment type="caution">
    <text evidence="2">The sequence shown here is derived from an EMBL/GenBank/DDBJ whole genome shotgun (WGS) entry which is preliminary data.</text>
</comment>
<evidence type="ECO:0000256" key="1">
    <source>
        <dbReference type="SAM" id="MobiDB-lite"/>
    </source>
</evidence>
<organism evidence="2 3">
    <name type="scientific">Saccharopolyspora gloriosae</name>
    <dbReference type="NCBI Taxonomy" id="455344"/>
    <lineage>
        <taxon>Bacteria</taxon>
        <taxon>Bacillati</taxon>
        <taxon>Actinomycetota</taxon>
        <taxon>Actinomycetes</taxon>
        <taxon>Pseudonocardiales</taxon>
        <taxon>Pseudonocardiaceae</taxon>
        <taxon>Saccharopolyspora</taxon>
    </lineage>
</organism>
<evidence type="ECO:0008006" key="4">
    <source>
        <dbReference type="Google" id="ProtNLM"/>
    </source>
</evidence>
<sequence length="622" mass="68364">MERLNLSHLTFIGPSVNPATVEFGPNLTLVRGPSDTGKSYIAETMNFMLGGKTLYKIPEQEGYDAILLGIRLPDAEHVTLYRATKGGDFRLYRGDHRAYPLPVEHEPLAAKHSGKDFKNLSHYLLGQVGLDEKAIRTNAAGGTVSLSLRVLVPLFLVDETKIQAKIAPVLTGQFTTKTREISTFRLLLQGEDDSAIESGESETAHRRSKVAKHDVIDTLLAELREQLQTDETLQAVNDRLGRLQATVNASTDSIEQTAAARQQWGHTLSNSERLVAATRRSLAELDALEARFTLLYEQYTSDLARLEAIAEAGSLLGYFTPGDCVFCGAEPEHQHLSEDCADDTTAFAASVREEQRKTTALREDLLHAISGLRTDRAEKGQRLQTYTDQAAHARSAIARLDSELSPQQLELRELINSSSQLERDAETIRRIQRLEALRAEVDAEPKPDTMEPTAGFQRSAVNDLSHLIAARLRSWGFPEADNTSYSFESQDIVSGNQLRAAHGKGVRAILHAAFTISLAQYCLDNDLPHPGFVVLDSPLVVYRPPDPNAEPDNSGDVLDTTTLAGRFFADIQTNFTGQIIVLENENPPNGLEPGSRDVSFTKNTGRGRYGLFPHSQASGVAT</sequence>
<dbReference type="InterPro" id="IPR027417">
    <property type="entry name" value="P-loop_NTPase"/>
</dbReference>
<name>A0A840NJR8_9PSEU</name>
<accession>A0A840NJR8</accession>
<feature type="region of interest" description="Disordered" evidence="1">
    <location>
        <begin position="585"/>
        <end position="622"/>
    </location>
</feature>
<dbReference type="Gene3D" id="3.40.50.300">
    <property type="entry name" value="P-loop containing nucleotide triphosphate hydrolases"/>
    <property type="match status" value="1"/>
</dbReference>
<evidence type="ECO:0000313" key="3">
    <source>
        <dbReference type="Proteomes" id="UP000580474"/>
    </source>
</evidence>
<dbReference type="RefSeq" id="WP_184479940.1">
    <property type="nucleotide sequence ID" value="NZ_JACHIV010000001.1"/>
</dbReference>
<keyword evidence="3" id="KW-1185">Reference proteome</keyword>
<reference evidence="2 3" key="1">
    <citation type="submission" date="2020-08" db="EMBL/GenBank/DDBJ databases">
        <title>Sequencing the genomes of 1000 actinobacteria strains.</title>
        <authorList>
            <person name="Klenk H.-P."/>
        </authorList>
    </citation>
    <scope>NUCLEOTIDE SEQUENCE [LARGE SCALE GENOMIC DNA]</scope>
    <source>
        <strain evidence="2 3">DSM 45582</strain>
    </source>
</reference>
<dbReference type="EMBL" id="JACHIV010000001">
    <property type="protein sequence ID" value="MBB5070403.1"/>
    <property type="molecule type" value="Genomic_DNA"/>
</dbReference>
<proteinExistence type="predicted"/>
<evidence type="ECO:0000313" key="2">
    <source>
        <dbReference type="EMBL" id="MBB5070403.1"/>
    </source>
</evidence>
<gene>
    <name evidence="2" type="ORF">BJ969_003491</name>
</gene>
<dbReference type="AlphaFoldDB" id="A0A840NJR8"/>
<dbReference type="Proteomes" id="UP000580474">
    <property type="component" value="Unassembled WGS sequence"/>
</dbReference>
<protein>
    <recommendedName>
        <fullName evidence="4">AAA domain-containing protein</fullName>
    </recommendedName>
</protein>